<dbReference type="InterPro" id="IPR001709">
    <property type="entry name" value="Flavoprot_Pyr_Nucl_cyt_Rdtase"/>
</dbReference>
<keyword evidence="11" id="KW-1185">Reference proteome</keyword>
<keyword evidence="8" id="KW-0411">Iron-sulfur</keyword>
<sequence length="223" mass="25402">METVRILDIKKETHDVMHIIAEKPSNLSFQPGQATDVSIAKPKWEDEKRPFTFTSLPKENQLEFVIKIYPDHDGVTDQIGKLERGDSLNIGDVYGAIEYKEEGIFIAGGAGVTPFISILKSLDEENKIGNNKLIFGNKKYEDIIHRECFEKLLGKNMINVLSDEERTGCEKGFINKEIIKKAQEEGKNQYIYLCGPPKMMESVLRELKELGVEEKYIVKEDFG</sequence>
<proteinExistence type="predicted"/>
<dbReference type="GO" id="GO:0046872">
    <property type="term" value="F:metal ion binding"/>
    <property type="evidence" value="ECO:0007669"/>
    <property type="project" value="UniProtKB-KW"/>
</dbReference>
<evidence type="ECO:0000256" key="3">
    <source>
        <dbReference type="ARBA" id="ARBA00022714"/>
    </source>
</evidence>
<dbReference type="GO" id="GO:0050660">
    <property type="term" value="F:flavin adenine dinucleotide binding"/>
    <property type="evidence" value="ECO:0007669"/>
    <property type="project" value="InterPro"/>
</dbReference>
<dbReference type="PRINTS" id="PR00410">
    <property type="entry name" value="PHEHYDRXLASE"/>
</dbReference>
<keyword evidence="5" id="KW-0274">FAD</keyword>
<dbReference type="PANTHER" id="PTHR47354">
    <property type="entry name" value="NADH OXIDOREDUCTASE HCR"/>
    <property type="match status" value="1"/>
</dbReference>
<dbReference type="RefSeq" id="WP_130092014.1">
    <property type="nucleotide sequence ID" value="NZ_SETE01000001.1"/>
</dbReference>
<gene>
    <name evidence="10" type="ORF">ERX46_01255</name>
</gene>
<dbReference type="Gene3D" id="2.40.30.10">
    <property type="entry name" value="Translation factors"/>
    <property type="match status" value="1"/>
</dbReference>
<comment type="cofactor">
    <cofactor evidence="1">
        <name>FAD</name>
        <dbReference type="ChEBI" id="CHEBI:57692"/>
    </cofactor>
</comment>
<evidence type="ECO:0000256" key="5">
    <source>
        <dbReference type="ARBA" id="ARBA00022827"/>
    </source>
</evidence>
<evidence type="ECO:0000256" key="4">
    <source>
        <dbReference type="ARBA" id="ARBA00022723"/>
    </source>
</evidence>
<protein>
    <submittedName>
        <fullName evidence="10">Flavodoxin reductase</fullName>
    </submittedName>
</protein>
<evidence type="ECO:0000256" key="1">
    <source>
        <dbReference type="ARBA" id="ARBA00001974"/>
    </source>
</evidence>
<dbReference type="EMBL" id="SETE01000001">
    <property type="protein sequence ID" value="RYM35647.1"/>
    <property type="molecule type" value="Genomic_DNA"/>
</dbReference>
<keyword evidence="7" id="KW-0408">Iron</keyword>
<keyword evidence="2" id="KW-0285">Flavoprotein</keyword>
<feature type="domain" description="FAD-binding FR-type" evidence="9">
    <location>
        <begin position="1"/>
        <end position="100"/>
    </location>
</feature>
<dbReference type="PANTHER" id="PTHR47354:SF8">
    <property type="entry name" value="1,2-PHENYLACETYL-COA EPOXIDASE, SUBUNIT E"/>
    <property type="match status" value="1"/>
</dbReference>
<evidence type="ECO:0000259" key="9">
    <source>
        <dbReference type="PROSITE" id="PS51384"/>
    </source>
</evidence>
<dbReference type="PROSITE" id="PS51384">
    <property type="entry name" value="FAD_FR"/>
    <property type="match status" value="1"/>
</dbReference>
<comment type="caution">
    <text evidence="10">The sequence shown here is derived from an EMBL/GenBank/DDBJ whole genome shotgun (WGS) entry which is preliminary data.</text>
</comment>
<organism evidence="10 11">
    <name type="scientific">Brumimicrobium glaciale</name>
    <dbReference type="NCBI Taxonomy" id="200475"/>
    <lineage>
        <taxon>Bacteria</taxon>
        <taxon>Pseudomonadati</taxon>
        <taxon>Bacteroidota</taxon>
        <taxon>Flavobacteriia</taxon>
        <taxon>Flavobacteriales</taxon>
        <taxon>Crocinitomicaceae</taxon>
        <taxon>Brumimicrobium</taxon>
    </lineage>
</organism>
<evidence type="ECO:0000256" key="2">
    <source>
        <dbReference type="ARBA" id="ARBA00022630"/>
    </source>
</evidence>
<evidence type="ECO:0000256" key="6">
    <source>
        <dbReference type="ARBA" id="ARBA00023002"/>
    </source>
</evidence>
<evidence type="ECO:0000313" key="11">
    <source>
        <dbReference type="Proteomes" id="UP000293952"/>
    </source>
</evidence>
<dbReference type="InterPro" id="IPR017938">
    <property type="entry name" value="Riboflavin_synthase-like_b-brl"/>
</dbReference>
<dbReference type="Proteomes" id="UP000293952">
    <property type="component" value="Unassembled WGS sequence"/>
</dbReference>
<dbReference type="InterPro" id="IPR039261">
    <property type="entry name" value="FNR_nucleotide-bd"/>
</dbReference>
<dbReference type="OrthoDB" id="9789468at2"/>
<dbReference type="SUPFAM" id="SSF63380">
    <property type="entry name" value="Riboflavin synthase domain-like"/>
    <property type="match status" value="1"/>
</dbReference>
<dbReference type="InterPro" id="IPR013112">
    <property type="entry name" value="FAD-bd_8"/>
</dbReference>
<evidence type="ECO:0000256" key="8">
    <source>
        <dbReference type="ARBA" id="ARBA00023014"/>
    </source>
</evidence>
<dbReference type="InterPro" id="IPR001433">
    <property type="entry name" value="OxRdtase_FAD/NAD-bd"/>
</dbReference>
<dbReference type="InterPro" id="IPR017927">
    <property type="entry name" value="FAD-bd_FR_type"/>
</dbReference>
<evidence type="ECO:0000256" key="7">
    <source>
        <dbReference type="ARBA" id="ARBA00023004"/>
    </source>
</evidence>
<dbReference type="Gene3D" id="3.40.50.80">
    <property type="entry name" value="Nucleotide-binding domain of ferredoxin-NADP reductase (FNR) module"/>
    <property type="match status" value="1"/>
</dbReference>
<evidence type="ECO:0000313" key="10">
    <source>
        <dbReference type="EMBL" id="RYM35647.1"/>
    </source>
</evidence>
<reference evidence="10 11" key="1">
    <citation type="submission" date="2019-02" db="EMBL/GenBank/DDBJ databases">
        <title>Genome sequence of the sea-ice species Brumimicrobium glaciale.</title>
        <authorList>
            <person name="Bowman J.P."/>
        </authorList>
    </citation>
    <scope>NUCLEOTIDE SEQUENCE [LARGE SCALE GENOMIC DNA]</scope>
    <source>
        <strain evidence="10 11">IC156</strain>
    </source>
</reference>
<keyword evidence="4" id="KW-0479">Metal-binding</keyword>
<dbReference type="Pfam" id="PF08022">
    <property type="entry name" value="FAD_binding_8"/>
    <property type="match status" value="1"/>
</dbReference>
<accession>A0A4Q4KQG5</accession>
<keyword evidence="6" id="KW-0560">Oxidoreductase</keyword>
<dbReference type="PRINTS" id="PR00371">
    <property type="entry name" value="FPNCR"/>
</dbReference>
<dbReference type="InterPro" id="IPR050415">
    <property type="entry name" value="MRET"/>
</dbReference>
<dbReference type="PIRSF" id="PIRSF006816">
    <property type="entry name" value="Cyc3_hyd_g"/>
    <property type="match status" value="1"/>
</dbReference>
<keyword evidence="3" id="KW-0001">2Fe-2S</keyword>
<dbReference type="SUPFAM" id="SSF52343">
    <property type="entry name" value="Ferredoxin reductase-like, C-terminal NADP-linked domain"/>
    <property type="match status" value="1"/>
</dbReference>
<dbReference type="GO" id="GO:0016491">
    <property type="term" value="F:oxidoreductase activity"/>
    <property type="evidence" value="ECO:0007669"/>
    <property type="project" value="UniProtKB-KW"/>
</dbReference>
<dbReference type="GO" id="GO:0006221">
    <property type="term" value="P:pyrimidine nucleotide biosynthetic process"/>
    <property type="evidence" value="ECO:0007669"/>
    <property type="project" value="InterPro"/>
</dbReference>
<dbReference type="Pfam" id="PF00175">
    <property type="entry name" value="NAD_binding_1"/>
    <property type="match status" value="1"/>
</dbReference>
<dbReference type="InterPro" id="IPR012165">
    <property type="entry name" value="Cyt_c3_hydrogenase_gsu"/>
</dbReference>
<dbReference type="AlphaFoldDB" id="A0A4Q4KQG5"/>
<name>A0A4Q4KQG5_9FLAO</name>
<dbReference type="GO" id="GO:0051537">
    <property type="term" value="F:2 iron, 2 sulfur cluster binding"/>
    <property type="evidence" value="ECO:0007669"/>
    <property type="project" value="UniProtKB-KW"/>
</dbReference>